<dbReference type="EMBL" id="NITY01000031">
    <property type="protein sequence ID" value="PHM36076.1"/>
    <property type="molecule type" value="Genomic_DNA"/>
</dbReference>
<dbReference type="RefSeq" id="WP_092514616.1">
    <property type="nucleotide sequence ID" value="NZ_CAWNQB010000025.1"/>
</dbReference>
<dbReference type="Proteomes" id="UP000198919">
    <property type="component" value="Unassembled WGS sequence"/>
</dbReference>
<dbReference type="STRING" id="351675.SAMN05421680_1473"/>
<dbReference type="OrthoDB" id="6867088at2"/>
<proteinExistence type="predicted"/>
<evidence type="ECO:0000313" key="3">
    <source>
        <dbReference type="Proteomes" id="UP000198919"/>
    </source>
</evidence>
<keyword evidence="4" id="KW-1185">Reference proteome</keyword>
<evidence type="ECO:0000313" key="2">
    <source>
        <dbReference type="EMBL" id="SFK28203.1"/>
    </source>
</evidence>
<evidence type="ECO:0000313" key="4">
    <source>
        <dbReference type="Proteomes" id="UP000224607"/>
    </source>
</evidence>
<organism evidence="2 3">
    <name type="scientific">Xenorhabdus mauleonii</name>
    <dbReference type="NCBI Taxonomy" id="351675"/>
    <lineage>
        <taxon>Bacteria</taxon>
        <taxon>Pseudomonadati</taxon>
        <taxon>Pseudomonadota</taxon>
        <taxon>Gammaproteobacteria</taxon>
        <taxon>Enterobacterales</taxon>
        <taxon>Morganellaceae</taxon>
        <taxon>Xenorhabdus</taxon>
    </lineage>
</organism>
<dbReference type="AlphaFoldDB" id="A0A1I3Y8W3"/>
<reference evidence="3" key="2">
    <citation type="submission" date="2016-10" db="EMBL/GenBank/DDBJ databases">
        <authorList>
            <person name="Varghese N."/>
            <person name="Submissions S."/>
        </authorList>
    </citation>
    <scope>NUCLEOTIDE SEQUENCE [LARGE SCALE GENOMIC DNA]</scope>
    <source>
        <strain evidence="3">DSM 17908</strain>
    </source>
</reference>
<reference evidence="1 4" key="3">
    <citation type="journal article" date="2017" name="Nat. Microbiol.">
        <title>Natural product diversity associated with the nematode symbionts Photorhabdus and Xenorhabdus.</title>
        <authorList>
            <person name="Tobias N.J."/>
            <person name="Wolff H."/>
            <person name="Djahanschiri B."/>
            <person name="Grundmann F."/>
            <person name="Kronenwerth M."/>
            <person name="Shi Y.M."/>
            <person name="Simonyi S."/>
            <person name="Grun P."/>
            <person name="Shapiro-Ilan D."/>
            <person name="Pidot S.J."/>
            <person name="Stinear T.P."/>
            <person name="Ebersberger I."/>
            <person name="Bode H.B."/>
        </authorList>
    </citation>
    <scope>NUCLEOTIDE SEQUENCE [LARGE SCALE GENOMIC DNA]</scope>
    <source>
        <strain evidence="1 4">DSM 17908</strain>
    </source>
</reference>
<gene>
    <name evidence="2" type="ORF">SAMN05421680_1473</name>
    <name evidence="1" type="ORF">Xmau_04356</name>
</gene>
<protein>
    <submittedName>
        <fullName evidence="2">Uncharacterized protein</fullName>
    </submittedName>
</protein>
<reference evidence="2" key="1">
    <citation type="submission" date="2016-10" db="EMBL/GenBank/DDBJ databases">
        <authorList>
            <person name="de Groot N.N."/>
        </authorList>
    </citation>
    <scope>NUCLEOTIDE SEQUENCE [LARGE SCALE GENOMIC DNA]</scope>
    <source>
        <strain evidence="2">DSM 17908</strain>
    </source>
</reference>
<name>A0A1I3Y8W3_9GAMM</name>
<evidence type="ECO:0000313" key="1">
    <source>
        <dbReference type="EMBL" id="PHM36076.1"/>
    </source>
</evidence>
<dbReference type="Proteomes" id="UP000224607">
    <property type="component" value="Unassembled WGS sequence"/>
</dbReference>
<accession>A0A1I3Y8W3</accession>
<sequence length="184" mass="20536">MNPIFLPAPDDAGTVLHEALFTAQVTGLRQHPTASQLLLTDTLTIGEASTITEIVQRLKVIHLLGDWSALEMLSDQCERTFFPLTVMIVDAQDRKVLGGRFDDEIVWALPVTLTSERLSLERQQQRLCQAAMLEQSWQNAPAACALWHQAHLLSLHRVSSRYQQCSEVRDILRHGVSVSIQAAA</sequence>
<dbReference type="EMBL" id="FORG01000047">
    <property type="protein sequence ID" value="SFK28203.1"/>
    <property type="molecule type" value="Genomic_DNA"/>
</dbReference>